<dbReference type="InterPro" id="IPR015659">
    <property type="entry name" value="Proline_oxidase"/>
</dbReference>
<dbReference type="AlphaFoldDB" id="A0A5M6C0R0"/>
<comment type="function">
    <text evidence="5">Converts proline to delta-1-pyrroline-5-carboxylate.</text>
</comment>
<dbReference type="RefSeq" id="XP_031860113.1">
    <property type="nucleotide sequence ID" value="XM_032005624.1"/>
</dbReference>
<evidence type="ECO:0000313" key="7">
    <source>
        <dbReference type="EMBL" id="WWD18940.1"/>
    </source>
</evidence>
<reference evidence="7" key="2">
    <citation type="submission" date="2024-01" db="EMBL/GenBank/DDBJ databases">
        <title>Comparative genomics of Cryptococcus and Kwoniella reveals pathogenesis evolution and contrasting modes of karyotype evolution via chromosome fusion or intercentromeric recombination.</title>
        <authorList>
            <person name="Coelho M.A."/>
            <person name="David-Palma M."/>
            <person name="Shea T."/>
            <person name="Bowers K."/>
            <person name="McGinley-Smith S."/>
            <person name="Mohammad A.W."/>
            <person name="Gnirke A."/>
            <person name="Yurkov A.M."/>
            <person name="Nowrousian M."/>
            <person name="Sun S."/>
            <person name="Cuomo C.A."/>
            <person name="Heitman J."/>
        </authorList>
    </citation>
    <scope>NUCLEOTIDE SEQUENCE</scope>
    <source>
        <strain evidence="7">CBS 12478</strain>
    </source>
</reference>
<dbReference type="KEGG" id="ksn:43589774"/>
<accession>A0A5M6C0R0</accession>
<evidence type="ECO:0000256" key="4">
    <source>
        <dbReference type="ARBA" id="ARBA00023062"/>
    </source>
</evidence>
<dbReference type="EC" id="1.5.5.2" evidence="2 5"/>
<feature type="region of interest" description="Disordered" evidence="6">
    <location>
        <begin position="17"/>
        <end position="51"/>
    </location>
</feature>
<dbReference type="GO" id="GO:0004657">
    <property type="term" value="F:proline dehydrogenase activity"/>
    <property type="evidence" value="ECO:0007669"/>
    <property type="project" value="UniProtKB-EC"/>
</dbReference>
<name>A0A5M6C0R0_9TREE</name>
<evidence type="ECO:0000256" key="6">
    <source>
        <dbReference type="SAM" id="MobiDB-lite"/>
    </source>
</evidence>
<dbReference type="Gene3D" id="3.20.20.220">
    <property type="match status" value="2"/>
</dbReference>
<keyword evidence="5" id="KW-0274">FAD</keyword>
<dbReference type="EMBL" id="CP144056">
    <property type="protein sequence ID" value="WWD18940.1"/>
    <property type="molecule type" value="Genomic_DNA"/>
</dbReference>
<dbReference type="InterPro" id="IPR002872">
    <property type="entry name" value="Proline_DH_dom"/>
</dbReference>
<feature type="region of interest" description="Disordered" evidence="6">
    <location>
        <begin position="268"/>
        <end position="293"/>
    </location>
</feature>
<protein>
    <recommendedName>
        <fullName evidence="2 5">Proline dehydrogenase</fullName>
        <ecNumber evidence="2 5">1.5.5.2</ecNumber>
    </recommendedName>
</protein>
<dbReference type="PANTHER" id="PTHR13914">
    <property type="entry name" value="PROLINE OXIDASE"/>
    <property type="match status" value="1"/>
</dbReference>
<sequence>MATTVLRNAALRSSRRSGVIPRSPFASSSRSIASSSSFAGSSSGSGSGSGSGGRRFGRSLLFAVPATAGLLLMPTLSADTTTPTPSELVEGGQPLTPVKNSLVTATTGQLLRSYLVYTLISTPGIVDYSPHILHTLTHTSIPFVRHITEYFVRNTFFDQFVPGETVEECMTSMVDMRLRGIGSMLNYSAEAEVEENDEAGDAVGLKGEELARQQRLEEVLRALNKAGEFERSMSEEQRGSTGFALKITGLIDPAILQRASTTLLRLRPLTSSNSPSSPASQLTVPYPGTPQSTDARVVARDASFGSGKELFSLKGAVDAMGVLDSDEGTKEGDLEQLQDLWQKVKVIGQTAKDNSIKLFVDAEHTFYQPALDAYTILLSQEFNRPPKDKKAEWHGPLIYGTYQSYLVRQPGHLAAALAHAEKNGYALGIKLVRGAYFVQERKKWIDEGRPGADPIWPDKPATDVAYNNSINTVLTTLARQLTSSHPERALSVVFGTHNPDSCDLITEGLKSVGLVDEVADGRLRLRDGAKGRIGVAQLYGMKDDLTDRMAARFVYEGVPIAIKYIAYGKLSEVMPFLGRRAIENKSLMTGDQGAAAERRRIGGELKRRIFG</sequence>
<dbReference type="Proteomes" id="UP000322225">
    <property type="component" value="Chromosome 6"/>
</dbReference>
<dbReference type="GO" id="GO:0005739">
    <property type="term" value="C:mitochondrion"/>
    <property type="evidence" value="ECO:0007669"/>
    <property type="project" value="TreeGrafter"/>
</dbReference>
<keyword evidence="3 5" id="KW-0560">Oxidoreductase</keyword>
<dbReference type="Pfam" id="PF01619">
    <property type="entry name" value="Pro_dh"/>
    <property type="match status" value="1"/>
</dbReference>
<dbReference type="OrthoDB" id="5464at2759"/>
<dbReference type="GO" id="GO:0071949">
    <property type="term" value="F:FAD binding"/>
    <property type="evidence" value="ECO:0007669"/>
    <property type="project" value="TreeGrafter"/>
</dbReference>
<evidence type="ECO:0000256" key="1">
    <source>
        <dbReference type="ARBA" id="ARBA00005869"/>
    </source>
</evidence>
<comment type="catalytic activity">
    <reaction evidence="5">
        <text>L-proline + a quinone = (S)-1-pyrroline-5-carboxylate + a quinol + H(+)</text>
        <dbReference type="Rhea" id="RHEA:23784"/>
        <dbReference type="ChEBI" id="CHEBI:15378"/>
        <dbReference type="ChEBI" id="CHEBI:17388"/>
        <dbReference type="ChEBI" id="CHEBI:24646"/>
        <dbReference type="ChEBI" id="CHEBI:60039"/>
        <dbReference type="ChEBI" id="CHEBI:132124"/>
        <dbReference type="EC" id="1.5.5.2"/>
    </reaction>
</comment>
<keyword evidence="4 5" id="KW-0642">Proline metabolism</keyword>
<keyword evidence="5" id="KW-0285">Flavoprotein</keyword>
<evidence type="ECO:0000256" key="5">
    <source>
        <dbReference type="RuleBase" id="RU364054"/>
    </source>
</evidence>
<dbReference type="GeneID" id="43589774"/>
<dbReference type="GO" id="GO:0010133">
    <property type="term" value="P:L-proline catabolic process to L-glutamate"/>
    <property type="evidence" value="ECO:0007669"/>
    <property type="project" value="TreeGrafter"/>
</dbReference>
<dbReference type="PANTHER" id="PTHR13914:SF0">
    <property type="entry name" value="PROLINE DEHYDROGENASE 1, MITOCHONDRIAL"/>
    <property type="match status" value="1"/>
</dbReference>
<proteinExistence type="inferred from homology"/>
<dbReference type="SUPFAM" id="SSF51730">
    <property type="entry name" value="FAD-linked oxidoreductase"/>
    <property type="match status" value="1"/>
</dbReference>
<keyword evidence="8" id="KW-1185">Reference proteome</keyword>
<evidence type="ECO:0000256" key="2">
    <source>
        <dbReference type="ARBA" id="ARBA00012695"/>
    </source>
</evidence>
<feature type="compositionally biased region" description="Low complexity" evidence="6">
    <location>
        <begin position="268"/>
        <end position="280"/>
    </location>
</feature>
<evidence type="ECO:0000313" key="8">
    <source>
        <dbReference type="Proteomes" id="UP000322225"/>
    </source>
</evidence>
<comment type="cofactor">
    <cofactor evidence="5">
        <name>FAD</name>
        <dbReference type="ChEBI" id="CHEBI:57692"/>
    </cofactor>
</comment>
<dbReference type="InterPro" id="IPR029041">
    <property type="entry name" value="FAD-linked_oxidoreductase-like"/>
</dbReference>
<feature type="compositionally biased region" description="Low complexity" evidence="6">
    <location>
        <begin position="17"/>
        <end position="42"/>
    </location>
</feature>
<gene>
    <name evidence="7" type="ORF">CI109_103396</name>
</gene>
<organism evidence="7 8">
    <name type="scientific">Kwoniella shandongensis</name>
    <dbReference type="NCBI Taxonomy" id="1734106"/>
    <lineage>
        <taxon>Eukaryota</taxon>
        <taxon>Fungi</taxon>
        <taxon>Dikarya</taxon>
        <taxon>Basidiomycota</taxon>
        <taxon>Agaricomycotina</taxon>
        <taxon>Tremellomycetes</taxon>
        <taxon>Tremellales</taxon>
        <taxon>Cryptococcaceae</taxon>
        <taxon>Kwoniella</taxon>
    </lineage>
</organism>
<reference evidence="7" key="1">
    <citation type="submission" date="2017-08" db="EMBL/GenBank/DDBJ databases">
        <authorList>
            <person name="Cuomo C."/>
            <person name="Billmyre B."/>
            <person name="Heitman J."/>
        </authorList>
    </citation>
    <scope>NUCLEOTIDE SEQUENCE</scope>
    <source>
        <strain evidence="7">CBS 12478</strain>
    </source>
</reference>
<comment type="similarity">
    <text evidence="1 5">Belongs to the proline oxidase family.</text>
</comment>
<evidence type="ECO:0000256" key="3">
    <source>
        <dbReference type="ARBA" id="ARBA00023002"/>
    </source>
</evidence>